<accession>A0A8W8JHN3</accession>
<sequence length="128" mass="15086">MQCICIQIVEKPTSPQLNPDKKSEYKNILPSAKRNYFSYTNRWLFSSQISLTPQAKCWRWALLPMIQDNPKVAMDSIVYVTQHNYPEAKVRGYTNLSQDGHVMQSRIVVIENHNSCHIHQHILKHRFY</sequence>
<evidence type="ECO:0000313" key="2">
    <source>
        <dbReference type="Proteomes" id="UP000005408"/>
    </source>
</evidence>
<name>A0A8W8JHN3_MAGGI</name>
<organism evidence="1 2">
    <name type="scientific">Magallana gigas</name>
    <name type="common">Pacific oyster</name>
    <name type="synonym">Crassostrea gigas</name>
    <dbReference type="NCBI Taxonomy" id="29159"/>
    <lineage>
        <taxon>Eukaryota</taxon>
        <taxon>Metazoa</taxon>
        <taxon>Spiralia</taxon>
        <taxon>Lophotrochozoa</taxon>
        <taxon>Mollusca</taxon>
        <taxon>Bivalvia</taxon>
        <taxon>Autobranchia</taxon>
        <taxon>Pteriomorphia</taxon>
        <taxon>Ostreida</taxon>
        <taxon>Ostreoidea</taxon>
        <taxon>Ostreidae</taxon>
        <taxon>Magallana</taxon>
    </lineage>
</organism>
<proteinExistence type="predicted"/>
<dbReference type="AlphaFoldDB" id="A0A8W8JHN3"/>
<evidence type="ECO:0000313" key="1">
    <source>
        <dbReference type="EnsemblMetazoa" id="G19134.1:cds"/>
    </source>
</evidence>
<protein>
    <submittedName>
        <fullName evidence="1">Uncharacterized protein</fullName>
    </submittedName>
</protein>
<dbReference type="Proteomes" id="UP000005408">
    <property type="component" value="Unassembled WGS sequence"/>
</dbReference>
<dbReference type="EnsemblMetazoa" id="G19134.1">
    <property type="protein sequence ID" value="G19134.1:cds"/>
    <property type="gene ID" value="G19134"/>
</dbReference>
<reference evidence="1" key="1">
    <citation type="submission" date="2022-08" db="UniProtKB">
        <authorList>
            <consortium name="EnsemblMetazoa"/>
        </authorList>
    </citation>
    <scope>IDENTIFICATION</scope>
    <source>
        <strain evidence="1">05x7-T-G4-1.051#20</strain>
    </source>
</reference>
<keyword evidence="2" id="KW-1185">Reference proteome</keyword>